<sequence>MTEHLEGAGRAAILRRFETALLTPPVTLLLHGEAGIGKTHLLAETEELAGSMGYRVLHGQARDFGSGLAYASLTEALAPLHDDPATREAYTELVDAIDQAALGVLGAAPAVRTANLLRRLPGRTLLAIDDLHLADADTLGALSLLPRRVAGLAVAGTARRLPAMDADVVAGLSPLSLGEVAELVTGLLGRTPSDAIVRHVHDESRGNPWFVREAVLSLVHGGAVRSAYPGPRRGALLGRLFQRDRGGRGLARVLAALRRTRPARTTDLPDLAEIAGLEVGEAERAFDGLVRDGLLLPLDDGAFEFAHPLVAEALYADLGPAERRRVHARIAALLHRQGLRGTRSVLEWASHLAEGGSAEALPAMLRAAEVTRWTAPLSAGHWYGRAAALAPAAERGVLLARQALSYWKGSRPMEALRAGQAALAVLAPGRRHTRTAHTMVNAAHAMGRYELAVSIAAEQLPLADDRAALLAQRAVISTQLGIDSAELVAEAWKAMGTCPPEDLVIALSALAGDAMIKGDWPGTERALDTLLSASAALPPGARLAALESAAHLLASGGVRTRTLALLSEAERIYKGLGWRDIAGQHVRTMAVVRRLGGEWEHALRDLRADAVTLADAGLSENAALLRNVELDILLDQGRYDEAEPLLAGPPPGCVLQVSLRKMFRARRAFFGLGDRATAARLLDQAVRDGPADVVHRALGVRVVMLIVAGDDDGARTAAVTLAESARTGTPRARLAGELAMAAVFKDASRAEAALEVARADGLKFEEARARLILGALGDGRQLVRAHGIFSDLGAAPWRDRAAYRLREAGLAPARSTALTAAERRVVELVADGLSNPRIAEELHYSRKTVEVYLSRVYAKTGLRSRVELALAYERGEL</sequence>
<accession>A0A367FRY4</accession>
<dbReference type="PROSITE" id="PS50043">
    <property type="entry name" value="HTH_LUXR_2"/>
    <property type="match status" value="1"/>
</dbReference>
<keyword evidence="5" id="KW-1185">Reference proteome</keyword>
<dbReference type="PRINTS" id="PR00038">
    <property type="entry name" value="HTHLUXR"/>
</dbReference>
<dbReference type="InterPro" id="IPR000792">
    <property type="entry name" value="Tscrpt_reg_LuxR_C"/>
</dbReference>
<dbReference type="GO" id="GO:0005524">
    <property type="term" value="F:ATP binding"/>
    <property type="evidence" value="ECO:0007669"/>
    <property type="project" value="UniProtKB-KW"/>
</dbReference>
<dbReference type="InterPro" id="IPR016032">
    <property type="entry name" value="Sig_transdc_resp-reg_C-effctor"/>
</dbReference>
<dbReference type="CDD" id="cd06170">
    <property type="entry name" value="LuxR_C_like"/>
    <property type="match status" value="1"/>
</dbReference>
<dbReference type="GO" id="GO:0006355">
    <property type="term" value="P:regulation of DNA-templated transcription"/>
    <property type="evidence" value="ECO:0007669"/>
    <property type="project" value="InterPro"/>
</dbReference>
<dbReference type="SUPFAM" id="SSF52540">
    <property type="entry name" value="P-loop containing nucleoside triphosphate hydrolases"/>
    <property type="match status" value="1"/>
</dbReference>
<dbReference type="EMBL" id="QOIL01000002">
    <property type="protein sequence ID" value="RCG32457.1"/>
    <property type="molecule type" value="Genomic_DNA"/>
</dbReference>
<dbReference type="InterPro" id="IPR041664">
    <property type="entry name" value="AAA_16"/>
</dbReference>
<comment type="caution">
    <text evidence="4">The sequence shown here is derived from an EMBL/GenBank/DDBJ whole genome shotgun (WGS) entry which is preliminary data.</text>
</comment>
<name>A0A367FRY4_9ACTN</name>
<feature type="domain" description="HTH luxR-type" evidence="3">
    <location>
        <begin position="811"/>
        <end position="876"/>
    </location>
</feature>
<dbReference type="Gene3D" id="1.10.10.10">
    <property type="entry name" value="Winged helix-like DNA-binding domain superfamily/Winged helix DNA-binding domain"/>
    <property type="match status" value="1"/>
</dbReference>
<dbReference type="RefSeq" id="WP_114027095.1">
    <property type="nucleotide sequence ID" value="NZ_QOIL01000002.1"/>
</dbReference>
<dbReference type="InterPro" id="IPR036388">
    <property type="entry name" value="WH-like_DNA-bd_sf"/>
</dbReference>
<dbReference type="SMART" id="SM00421">
    <property type="entry name" value="HTH_LUXR"/>
    <property type="match status" value="1"/>
</dbReference>
<proteinExistence type="predicted"/>
<dbReference type="Pfam" id="PF00196">
    <property type="entry name" value="GerE"/>
    <property type="match status" value="1"/>
</dbReference>
<evidence type="ECO:0000313" key="5">
    <source>
        <dbReference type="Proteomes" id="UP000253094"/>
    </source>
</evidence>
<evidence type="ECO:0000256" key="1">
    <source>
        <dbReference type="ARBA" id="ARBA00022741"/>
    </source>
</evidence>
<keyword evidence="1" id="KW-0547">Nucleotide-binding</keyword>
<evidence type="ECO:0000259" key="3">
    <source>
        <dbReference type="PROSITE" id="PS50043"/>
    </source>
</evidence>
<protein>
    <recommendedName>
        <fullName evidence="3">HTH luxR-type domain-containing protein</fullName>
    </recommendedName>
</protein>
<dbReference type="InterPro" id="IPR027417">
    <property type="entry name" value="P-loop_NTPase"/>
</dbReference>
<dbReference type="SUPFAM" id="SSF46894">
    <property type="entry name" value="C-terminal effector domain of the bipartite response regulators"/>
    <property type="match status" value="1"/>
</dbReference>
<organism evidence="4 5">
    <name type="scientific">Sphaerisporangium album</name>
    <dbReference type="NCBI Taxonomy" id="509200"/>
    <lineage>
        <taxon>Bacteria</taxon>
        <taxon>Bacillati</taxon>
        <taxon>Actinomycetota</taxon>
        <taxon>Actinomycetes</taxon>
        <taxon>Streptosporangiales</taxon>
        <taxon>Streptosporangiaceae</taxon>
        <taxon>Sphaerisporangium</taxon>
    </lineage>
</organism>
<evidence type="ECO:0000313" key="4">
    <source>
        <dbReference type="EMBL" id="RCG32457.1"/>
    </source>
</evidence>
<dbReference type="Pfam" id="PF13191">
    <property type="entry name" value="AAA_16"/>
    <property type="match status" value="1"/>
</dbReference>
<dbReference type="PROSITE" id="PS00622">
    <property type="entry name" value="HTH_LUXR_1"/>
    <property type="match status" value="1"/>
</dbReference>
<dbReference type="GO" id="GO:0003677">
    <property type="term" value="F:DNA binding"/>
    <property type="evidence" value="ECO:0007669"/>
    <property type="project" value="InterPro"/>
</dbReference>
<reference evidence="4 5" key="1">
    <citation type="submission" date="2018-06" db="EMBL/GenBank/DDBJ databases">
        <title>Sphaerisporangium craniellae sp. nov., isolated from a marine sponge in the South China Sea.</title>
        <authorList>
            <person name="Li L."/>
        </authorList>
    </citation>
    <scope>NUCLEOTIDE SEQUENCE [LARGE SCALE GENOMIC DNA]</scope>
    <source>
        <strain evidence="4 5">CCTCC AA 208026</strain>
    </source>
</reference>
<gene>
    <name evidence="4" type="ORF">DQ384_02830</name>
</gene>
<dbReference type="GO" id="GO:0004016">
    <property type="term" value="F:adenylate cyclase activity"/>
    <property type="evidence" value="ECO:0007669"/>
    <property type="project" value="TreeGrafter"/>
</dbReference>
<dbReference type="PANTHER" id="PTHR16305">
    <property type="entry name" value="TESTICULAR SOLUBLE ADENYLYL CYCLASE"/>
    <property type="match status" value="1"/>
</dbReference>
<dbReference type="AlphaFoldDB" id="A0A367FRY4"/>
<keyword evidence="2" id="KW-0067">ATP-binding</keyword>
<dbReference type="Proteomes" id="UP000253094">
    <property type="component" value="Unassembled WGS sequence"/>
</dbReference>
<dbReference type="OrthoDB" id="5476461at2"/>
<dbReference type="GO" id="GO:0005737">
    <property type="term" value="C:cytoplasm"/>
    <property type="evidence" value="ECO:0007669"/>
    <property type="project" value="TreeGrafter"/>
</dbReference>
<evidence type="ECO:0000256" key="2">
    <source>
        <dbReference type="ARBA" id="ARBA00022840"/>
    </source>
</evidence>
<dbReference type="PANTHER" id="PTHR16305:SF35">
    <property type="entry name" value="TRANSCRIPTIONAL ACTIVATOR DOMAIN"/>
    <property type="match status" value="1"/>
</dbReference>